<dbReference type="InParanoid" id="A0A067PDR5"/>
<feature type="compositionally biased region" description="Basic residues" evidence="1">
    <location>
        <begin position="1"/>
        <end position="20"/>
    </location>
</feature>
<evidence type="ECO:0000313" key="2">
    <source>
        <dbReference type="EMBL" id="KDQ49182.1"/>
    </source>
</evidence>
<evidence type="ECO:0000256" key="1">
    <source>
        <dbReference type="SAM" id="MobiDB-lite"/>
    </source>
</evidence>
<evidence type="ECO:0000313" key="3">
    <source>
        <dbReference type="Proteomes" id="UP000027265"/>
    </source>
</evidence>
<accession>A0A067PDR5</accession>
<reference evidence="3" key="1">
    <citation type="journal article" date="2014" name="Proc. Natl. Acad. Sci. U.S.A.">
        <title>Extensive sampling of basidiomycete genomes demonstrates inadequacy of the white-rot/brown-rot paradigm for wood decay fungi.</title>
        <authorList>
            <person name="Riley R."/>
            <person name="Salamov A.A."/>
            <person name="Brown D.W."/>
            <person name="Nagy L.G."/>
            <person name="Floudas D."/>
            <person name="Held B.W."/>
            <person name="Levasseur A."/>
            <person name="Lombard V."/>
            <person name="Morin E."/>
            <person name="Otillar R."/>
            <person name="Lindquist E.A."/>
            <person name="Sun H."/>
            <person name="LaButti K.M."/>
            <person name="Schmutz J."/>
            <person name="Jabbour D."/>
            <person name="Luo H."/>
            <person name="Baker S.E."/>
            <person name="Pisabarro A.G."/>
            <person name="Walton J.D."/>
            <person name="Blanchette R.A."/>
            <person name="Henrissat B."/>
            <person name="Martin F."/>
            <person name="Cullen D."/>
            <person name="Hibbett D.S."/>
            <person name="Grigoriev I.V."/>
        </authorList>
    </citation>
    <scope>NUCLEOTIDE SEQUENCE [LARGE SCALE GENOMIC DNA]</scope>
    <source>
        <strain evidence="3">MUCL 33604</strain>
    </source>
</reference>
<sequence length="59" mass="6410">MRVSMRRRPANLNSKLKRGKSTWVPTSESTTDESENLCSDIVKVIPAVSGGKGNHGTPK</sequence>
<feature type="region of interest" description="Disordered" evidence="1">
    <location>
        <begin position="1"/>
        <end position="35"/>
    </location>
</feature>
<dbReference type="EMBL" id="KL197796">
    <property type="protein sequence ID" value="KDQ49182.1"/>
    <property type="molecule type" value="Genomic_DNA"/>
</dbReference>
<gene>
    <name evidence="2" type="ORF">JAAARDRAFT_43059</name>
</gene>
<dbReference type="HOGENOM" id="CLU_2961106_0_0_1"/>
<proteinExistence type="predicted"/>
<dbReference type="AlphaFoldDB" id="A0A067PDR5"/>
<organism evidence="2 3">
    <name type="scientific">Jaapia argillacea MUCL 33604</name>
    <dbReference type="NCBI Taxonomy" id="933084"/>
    <lineage>
        <taxon>Eukaryota</taxon>
        <taxon>Fungi</taxon>
        <taxon>Dikarya</taxon>
        <taxon>Basidiomycota</taxon>
        <taxon>Agaricomycotina</taxon>
        <taxon>Agaricomycetes</taxon>
        <taxon>Agaricomycetidae</taxon>
        <taxon>Jaapiales</taxon>
        <taxon>Jaapiaceae</taxon>
        <taxon>Jaapia</taxon>
    </lineage>
</organism>
<protein>
    <submittedName>
        <fullName evidence="2">Uncharacterized protein</fullName>
    </submittedName>
</protein>
<dbReference type="Proteomes" id="UP000027265">
    <property type="component" value="Unassembled WGS sequence"/>
</dbReference>
<name>A0A067PDR5_9AGAM</name>
<keyword evidence="3" id="KW-1185">Reference proteome</keyword>